<dbReference type="GO" id="GO:0033499">
    <property type="term" value="P:galactose catabolic process via UDP-galactose, Leloir pathway"/>
    <property type="evidence" value="ECO:0007669"/>
    <property type="project" value="TreeGrafter"/>
</dbReference>
<feature type="active site" description="Proton donor" evidence="6">
    <location>
        <position position="180"/>
    </location>
</feature>
<dbReference type="InterPro" id="IPR047215">
    <property type="entry name" value="Galactose_mutarotase-like"/>
</dbReference>
<dbReference type="RefSeq" id="XP_002766710.1">
    <property type="nucleotide sequence ID" value="XM_002766664.1"/>
</dbReference>
<feature type="active site" description="Proton acceptor" evidence="6">
    <location>
        <position position="308"/>
    </location>
</feature>
<dbReference type="OrthoDB" id="274691at2759"/>
<dbReference type="GO" id="GO:0005737">
    <property type="term" value="C:cytoplasm"/>
    <property type="evidence" value="ECO:0007669"/>
    <property type="project" value="TreeGrafter"/>
</dbReference>
<keyword evidence="3 5" id="KW-0413">Isomerase</keyword>
<dbReference type="AlphaFoldDB" id="C5LV12"/>
<evidence type="ECO:0000256" key="2">
    <source>
        <dbReference type="ARBA" id="ARBA00006206"/>
    </source>
</evidence>
<keyword evidence="10" id="KW-1185">Reference proteome</keyword>
<dbReference type="Pfam" id="PF01263">
    <property type="entry name" value="Aldose_epim"/>
    <property type="match status" value="1"/>
</dbReference>
<comment type="pathway">
    <text evidence="1 5">Carbohydrate metabolism; hexose metabolism.</text>
</comment>
<evidence type="ECO:0000256" key="7">
    <source>
        <dbReference type="PIRSR" id="PIRSR005096-2"/>
    </source>
</evidence>
<evidence type="ECO:0000313" key="9">
    <source>
        <dbReference type="EMBL" id="EEQ99427.1"/>
    </source>
</evidence>
<organism evidence="10">
    <name type="scientific">Perkinsus marinus (strain ATCC 50983 / TXsc)</name>
    <dbReference type="NCBI Taxonomy" id="423536"/>
    <lineage>
        <taxon>Eukaryota</taxon>
        <taxon>Sar</taxon>
        <taxon>Alveolata</taxon>
        <taxon>Perkinsozoa</taxon>
        <taxon>Perkinsea</taxon>
        <taxon>Perkinsida</taxon>
        <taxon>Perkinsidae</taxon>
        <taxon>Perkinsus</taxon>
    </lineage>
</organism>
<evidence type="ECO:0000256" key="5">
    <source>
        <dbReference type="PIRNR" id="PIRNR005096"/>
    </source>
</evidence>
<name>C5LV12_PERM5</name>
<dbReference type="InterPro" id="IPR011013">
    <property type="entry name" value="Gal_mutarotase_sf_dom"/>
</dbReference>
<dbReference type="InParanoid" id="C5LV12"/>
<accession>C5LV12</accession>
<sequence>MNSYSVDCNFVADLKNSQTVTLSNDKIRVTIAEYGLYLLSLESADRNGKFSAVNLNYGHELSKYVDDTFYLCCVAGRYANRIANGRMTIDGKEYQLTTNNGPHCLHGGTDGFNKKIWKHTDSYRDEKSASATFTVRSEDGDQGFPGNLDVTVVFTITGNKFTMEYYATTDAPTVVNLNHHTYFNLDNDHSQTICKHELCLPNAEKFVKVENGGIPIEGPPADVKGTPFDFLTPKLIGDALSQTDEQLTAMNGLDHNYVLSGKPGELRKLGSLYCAASGRRVDISTTQPGVQAYTGNFLTKKNNAIALESQHYPNSPNRADFPSTLLRPGEKYYSKTEYVFSVVA</sequence>
<dbReference type="GO" id="GO:0004034">
    <property type="term" value="F:aldose 1-epimerase activity"/>
    <property type="evidence" value="ECO:0007669"/>
    <property type="project" value="UniProtKB-EC"/>
</dbReference>
<dbReference type="InterPro" id="IPR014718">
    <property type="entry name" value="GH-type_carb-bd"/>
</dbReference>
<dbReference type="Gene3D" id="2.70.98.10">
    <property type="match status" value="1"/>
</dbReference>
<dbReference type="Proteomes" id="UP000007800">
    <property type="component" value="Unassembled WGS sequence"/>
</dbReference>
<dbReference type="GeneID" id="9045783"/>
<evidence type="ECO:0000256" key="4">
    <source>
        <dbReference type="ARBA" id="ARBA00023277"/>
    </source>
</evidence>
<dbReference type="InterPro" id="IPR008183">
    <property type="entry name" value="Aldose_1/G6P_1-epimerase"/>
</dbReference>
<evidence type="ECO:0000256" key="8">
    <source>
        <dbReference type="PIRSR" id="PIRSR005096-3"/>
    </source>
</evidence>
<dbReference type="PANTHER" id="PTHR10091">
    <property type="entry name" value="ALDOSE-1-EPIMERASE"/>
    <property type="match status" value="1"/>
</dbReference>
<evidence type="ECO:0000256" key="6">
    <source>
        <dbReference type="PIRSR" id="PIRSR005096-1"/>
    </source>
</evidence>
<comment type="similarity">
    <text evidence="2 5">Belongs to the aldose epimerase family.</text>
</comment>
<dbReference type="GO" id="GO:0006006">
    <property type="term" value="P:glucose metabolic process"/>
    <property type="evidence" value="ECO:0007669"/>
    <property type="project" value="TreeGrafter"/>
</dbReference>
<dbReference type="PIRSF" id="PIRSF005096">
    <property type="entry name" value="GALM"/>
    <property type="match status" value="1"/>
</dbReference>
<feature type="binding site" evidence="7">
    <location>
        <position position="254"/>
    </location>
    <ligand>
        <name>beta-D-galactose</name>
        <dbReference type="ChEBI" id="CHEBI:27667"/>
    </ligand>
</feature>
<keyword evidence="4 5" id="KW-0119">Carbohydrate metabolism</keyword>
<dbReference type="UniPathway" id="UPA00242"/>
<dbReference type="EMBL" id="GG685710">
    <property type="protein sequence ID" value="EEQ99427.1"/>
    <property type="molecule type" value="Genomic_DNA"/>
</dbReference>
<dbReference type="EC" id="5.1.3.3" evidence="5"/>
<reference evidence="9 10" key="1">
    <citation type="submission" date="2008-07" db="EMBL/GenBank/DDBJ databases">
        <authorList>
            <person name="El-Sayed N."/>
            <person name="Caler E."/>
            <person name="Inman J."/>
            <person name="Amedeo P."/>
            <person name="Hass B."/>
            <person name="Wortman J."/>
        </authorList>
    </citation>
    <scope>NUCLEOTIDE SEQUENCE [LARGE SCALE GENOMIC DNA]</scope>
    <source>
        <strain evidence="10">ATCC 50983 / TXsc</strain>
    </source>
</reference>
<dbReference type="PANTHER" id="PTHR10091:SF0">
    <property type="entry name" value="GALACTOSE MUTAROTASE"/>
    <property type="match status" value="1"/>
</dbReference>
<protein>
    <recommendedName>
        <fullName evidence="5">Aldose 1-epimerase</fullName>
        <ecNumber evidence="5">5.1.3.3</ecNumber>
    </recommendedName>
</protein>
<dbReference type="SUPFAM" id="SSF74650">
    <property type="entry name" value="Galactose mutarotase-like"/>
    <property type="match status" value="1"/>
</dbReference>
<feature type="binding site" evidence="8">
    <location>
        <begin position="80"/>
        <end position="81"/>
    </location>
    <ligand>
        <name>beta-D-galactose</name>
        <dbReference type="ChEBI" id="CHEBI:27667"/>
    </ligand>
</feature>
<evidence type="ECO:0000313" key="10">
    <source>
        <dbReference type="Proteomes" id="UP000007800"/>
    </source>
</evidence>
<dbReference type="OMA" id="NWATYQF"/>
<dbReference type="CDD" id="cd09019">
    <property type="entry name" value="galactose_mutarotase_like"/>
    <property type="match status" value="1"/>
</dbReference>
<evidence type="ECO:0000256" key="1">
    <source>
        <dbReference type="ARBA" id="ARBA00005028"/>
    </source>
</evidence>
<evidence type="ECO:0000256" key="3">
    <source>
        <dbReference type="ARBA" id="ARBA00023235"/>
    </source>
</evidence>
<dbReference type="NCBIfam" id="NF008277">
    <property type="entry name" value="PRK11055.1"/>
    <property type="match status" value="1"/>
</dbReference>
<gene>
    <name evidence="9" type="ORF">Pmar_PMAR002524</name>
</gene>
<dbReference type="InterPro" id="IPR015443">
    <property type="entry name" value="Aldose_1-epimerase"/>
</dbReference>
<proteinExistence type="inferred from homology"/>
<comment type="catalytic activity">
    <reaction evidence="5">
        <text>alpha-D-glucose = beta-D-glucose</text>
        <dbReference type="Rhea" id="RHEA:10264"/>
        <dbReference type="ChEBI" id="CHEBI:15903"/>
        <dbReference type="ChEBI" id="CHEBI:17925"/>
        <dbReference type="EC" id="5.1.3.3"/>
    </reaction>
</comment>
<feature type="binding site" evidence="8">
    <location>
        <begin position="180"/>
        <end position="182"/>
    </location>
    <ligand>
        <name>beta-D-galactose</name>
        <dbReference type="ChEBI" id="CHEBI:27667"/>
    </ligand>
</feature>
<dbReference type="GO" id="GO:0030246">
    <property type="term" value="F:carbohydrate binding"/>
    <property type="evidence" value="ECO:0007669"/>
    <property type="project" value="InterPro"/>
</dbReference>